<feature type="domain" description="Tyrosine-protein phosphatase" evidence="16">
    <location>
        <begin position="1582"/>
        <end position="1855"/>
    </location>
</feature>
<protein>
    <recommendedName>
        <fullName evidence="2">protein-tyrosine-phosphatase</fullName>
        <ecNumber evidence="2">3.1.3.48</ecNumber>
    </recommendedName>
</protein>
<dbReference type="CDD" id="cd14553">
    <property type="entry name" value="R-PTPc-LAR-1"/>
    <property type="match status" value="1"/>
</dbReference>
<evidence type="ECO:0000259" key="17">
    <source>
        <dbReference type="PROSITE" id="PS50056"/>
    </source>
</evidence>
<feature type="compositionally biased region" description="Polar residues" evidence="14">
    <location>
        <begin position="1414"/>
        <end position="1425"/>
    </location>
</feature>
<dbReference type="PANTHER" id="PTHR46957">
    <property type="entry name" value="CYTOKINE RECEPTOR"/>
    <property type="match status" value="1"/>
</dbReference>
<dbReference type="SMART" id="SM00409">
    <property type="entry name" value="IG"/>
    <property type="match status" value="1"/>
</dbReference>
<dbReference type="PRINTS" id="PR00700">
    <property type="entry name" value="PRTYPHPHTASE"/>
</dbReference>
<keyword evidence="6" id="KW-0378">Hydrolase</keyword>
<dbReference type="Pfam" id="PF13927">
    <property type="entry name" value="Ig_3"/>
    <property type="match status" value="1"/>
</dbReference>
<dbReference type="InterPro" id="IPR036116">
    <property type="entry name" value="FN3_sf"/>
</dbReference>
<evidence type="ECO:0000256" key="4">
    <source>
        <dbReference type="ARBA" id="ARBA00022729"/>
    </source>
</evidence>
<evidence type="ECO:0000256" key="9">
    <source>
        <dbReference type="ARBA" id="ARBA00023136"/>
    </source>
</evidence>
<keyword evidence="5" id="KW-0677">Repeat</keyword>
<proteinExistence type="predicted"/>
<dbReference type="SMART" id="SM00404">
    <property type="entry name" value="PTPc_motif"/>
    <property type="match status" value="2"/>
</dbReference>
<dbReference type="PROSITE" id="PS50835">
    <property type="entry name" value="IG_LIKE"/>
    <property type="match status" value="1"/>
</dbReference>
<keyword evidence="9 15" id="KW-0472">Membrane</keyword>
<evidence type="ECO:0000259" key="18">
    <source>
        <dbReference type="PROSITE" id="PS50835"/>
    </source>
</evidence>
<keyword evidence="4" id="KW-0732">Signal</keyword>
<comment type="catalytic activity">
    <reaction evidence="13">
        <text>O-phospho-L-tyrosyl-[protein] + H2O = L-tyrosyl-[protein] + phosphate</text>
        <dbReference type="Rhea" id="RHEA:10684"/>
        <dbReference type="Rhea" id="RHEA-COMP:10136"/>
        <dbReference type="Rhea" id="RHEA-COMP:20101"/>
        <dbReference type="ChEBI" id="CHEBI:15377"/>
        <dbReference type="ChEBI" id="CHEBI:43474"/>
        <dbReference type="ChEBI" id="CHEBI:46858"/>
        <dbReference type="ChEBI" id="CHEBI:61978"/>
        <dbReference type="EC" id="3.1.3.48"/>
    </reaction>
</comment>
<dbReference type="Gene3D" id="3.90.190.10">
    <property type="entry name" value="Protein tyrosine phosphatase superfamily"/>
    <property type="match status" value="2"/>
</dbReference>
<sequence length="2154" mass="238036">MAQNTVGTVLSNAGHLHVRRIQFPPNINEIPEKVDVAPGQGTNLTCRAGGFPVPMVWWSTLGSPAGPSNVGPVIRAERPLTEPQPHEATLRLTDITESYDYNCIAKNDLGLVRRNVSVVVKELPAAPTGLDARPIGATYAVLLWHKSTSPSVDSYTLSVEAKDHDLGKLGRRQVANIVQSASLDHAGSLATSSEYVSYNLSDLTPYTEYVARVHSVSRSSGLSLPSKSVSFRTAELAPSSPPQVLHAAVVSPNSIMVSWKPPLEPNGRITGYKIYFTTRPEDPLSSWLVARTPEERHHLTQLVPNATYYLKTNAYNAAGDGPLSETLPIIVTPGVPSAPSNFAGESTDPSTIHLQWKPPDLPDGRELLGYQLRYRSSTSDKLSIVRPADNPTTQTLSLGADLTEYFLKGLEPSTLYYISLAGRSENGVGIGAQIEVTTKDYLPEMPQGQKILVQGPTAVQVTWKGPKKRLTEVRHYKLMWNCLDCRSPTVPSLGLQPDSDAYYQDPSRVGQRKVLATYGSSPDFVYTATIGELIPNASYQIAVAAANLRGVGQSFVFPVVRTKQQAPMKPKNLHLVSIHKRPKPKPTHPDQLGYVGIAEPSYLSIELAWDPPDGLRTSQQITYQVFVRLVGPEDLISELVEQQPGMSAGESMATGYGMYPEGGLVDDPSGYHNEALNLHPLLRRRLLANVTGNTFRSTDGDSIAFGATYQFEVSLLNASVIGPSARLNVTTPDAPPSTSPLHVRLSGLSSSAVEISWAPPPVQYRNGRITAYQVRYFEVGAETQTETMAKVTVPGQRQHTAKDLKEKTFYTFMVRAFTSAGPGPWSGASNIRTSVELPPPPLDIRATRINQHQIKVTWRIPTGEELGAGSRHMSIQGFRLLYSSNNNPYEAGQWTSFDVAPISMSIISHLDSKTSYVICIKSRGPDGRYGDCSQPVISRAVTTGSESEFSVRNLYCTGDETSVKVTWQQPIRTKQLEGFKVRVGGSKRFADNAGVMRTLEFPARSMSVAYAAVHMGYTCTVSDLEPNSIYDVQLSAYYEMTLDMESNWETTSCYTQMQRPPVVPPPMVVAASSERRQVLLQLARVSERFGKIRHYFLVVAPVHLTDTEPEKIDIEHTITTSRGLPSSGTRYVAARYQQDYFDPPPRRARNFTLGALIAVTPLMRHTRDTPSSTKAVLRDRRSSPQLTDPFSLGMDAEVNFDNKVLVDGQEYKAFVRACVFQNDHPIATGPNACTSSDWSLGFGPDRKIVPMSQVVSMDIGEYGDPRDSQIKERGTFGTSGFPGNDLFVIAIVAVIVGLALVAVICIAFGCVMHRRRRPKLMNHLGSNDPSMKQPLMRMNDCGAPNGTNLTMVTSGIDLMASNISAQNSTHLLEDKRDSYATGHSSVPGSHIIPSSPPMGPTHPSLFSSITTAGRSGLATSGTGSPMTGMDRHSQQTSGHLCSVPMQHMHPQTTAYPELTNIHTNMHPGLSPFVNSMRGGTLSSHAGSHPSSITGPPSAIGSGGGTGSNLNSGLTYGTESGGICDGLVIARNRLPGRDGGPDQIFDMQPLALETKGPPMKHPIPISCLPDHVARLSAADNLLFSQEYESIETEQQFTWEHANMEVNKPKNRYANVIAYDHSRVILQSIDCVPGSDYINANYIDGYKRPNAYIATQGPMPETYSDFWRMIWEQRVFIIVMMTRLEERARIKCDQYWPTRGPEAYAGGLLTVTPVDTVELAYYTIRTFNLTARGIDDECREVKHFQFTSWPDHGVPEYPVPLLLFIRRIRATVASGATTSSSNTGHSNMIEQGPIVVHCSAGVGRTGAFIVIDMMLERIKYEKTVDIYGCVRALRSQRNFMVQTEDQYIFIHSALLEAVDAGNTEVPARNLLAHIKKLRILDNSGGSGMELEFKQLQQFRLPRAKYTSAQLLCNKNKNRMLTALPYESTRVTLQLIRGVEGSDYVNANFVDGYRERKAYIATQGPMAKTVEDFWRMVWELNSTIVVMLTKLCERGRECCYPYWPSERSSRYQYYVVDPMVEYNMPNYTLREFKLTDARDGQSRTLRQFQFTDWPEQNVPTTCEPFIEFLGQVHKTKEQFGQDGPITVHCNNGTGRTGVFLTLSIVLERMRYEGVVDMFQTVRMLRTQRPGLVETEEQYQFCYNAALAYLASFDHYAT</sequence>
<evidence type="ECO:0000313" key="20">
    <source>
        <dbReference type="EMBL" id="TGZ66652.1"/>
    </source>
</evidence>
<dbReference type="InterPro" id="IPR016130">
    <property type="entry name" value="Tyr_Pase_AS"/>
</dbReference>
<dbReference type="InterPro" id="IPR003599">
    <property type="entry name" value="Ig_sub"/>
</dbReference>
<feature type="transmembrane region" description="Helical" evidence="15">
    <location>
        <begin position="1286"/>
        <end position="1311"/>
    </location>
</feature>
<dbReference type="InterPro" id="IPR029021">
    <property type="entry name" value="Prot-tyrosine_phosphatase-like"/>
</dbReference>
<reference evidence="20 21" key="1">
    <citation type="journal article" date="2019" name="BMC Genomics">
        <title>New insights from Opisthorchis felineus genome: update on genomics of the epidemiologically important liver flukes.</title>
        <authorList>
            <person name="Ershov N.I."/>
            <person name="Mordvinov V.A."/>
            <person name="Prokhortchouk E.B."/>
            <person name="Pakharukova M.Y."/>
            <person name="Gunbin K.V."/>
            <person name="Ustyantsev K."/>
            <person name="Genaev M.A."/>
            <person name="Blinov A.G."/>
            <person name="Mazur A."/>
            <person name="Boulygina E."/>
            <person name="Tsygankova S."/>
            <person name="Khrameeva E."/>
            <person name="Chekanov N."/>
            <person name="Fan G."/>
            <person name="Xiao A."/>
            <person name="Zhang H."/>
            <person name="Xu X."/>
            <person name="Yang H."/>
            <person name="Solovyev V."/>
            <person name="Lee S.M."/>
            <person name="Liu X."/>
            <person name="Afonnikov D.A."/>
            <person name="Skryabin K.G."/>
        </authorList>
    </citation>
    <scope>NUCLEOTIDE SEQUENCE [LARGE SCALE GENOMIC DNA]</scope>
    <source>
        <strain evidence="20">AK-0245</strain>
        <tissue evidence="20">Whole organism</tissue>
    </source>
</reference>
<feature type="region of interest" description="Disordered" evidence="14">
    <location>
        <begin position="1479"/>
        <end position="1505"/>
    </location>
</feature>
<dbReference type="EMBL" id="SJOL01006444">
    <property type="protein sequence ID" value="TGZ66652.1"/>
    <property type="molecule type" value="Genomic_DNA"/>
</dbReference>
<dbReference type="SMART" id="SM00194">
    <property type="entry name" value="PTPc"/>
    <property type="match status" value="2"/>
</dbReference>
<feature type="domain" description="Tyrosine specific protein phosphatases" evidence="17">
    <location>
        <begin position="1760"/>
        <end position="1846"/>
    </location>
</feature>
<dbReference type="GO" id="GO:0016020">
    <property type="term" value="C:membrane"/>
    <property type="evidence" value="ECO:0007669"/>
    <property type="project" value="UniProtKB-SubCell"/>
</dbReference>
<dbReference type="FunFam" id="3.90.190.10:FF:000002">
    <property type="entry name" value="receptor-type tyrosine-protein phosphatase delta isoform X2"/>
    <property type="match status" value="1"/>
</dbReference>
<dbReference type="SUPFAM" id="SSF52799">
    <property type="entry name" value="(Phosphotyrosine protein) phosphatases II"/>
    <property type="match status" value="2"/>
</dbReference>
<dbReference type="InterPro" id="IPR013783">
    <property type="entry name" value="Ig-like_fold"/>
</dbReference>
<keyword evidence="3 15" id="KW-0812">Transmembrane</keyword>
<dbReference type="PANTHER" id="PTHR46957:SF3">
    <property type="entry name" value="CYTOKINE RECEPTOR"/>
    <property type="match status" value="1"/>
</dbReference>
<keyword evidence="21" id="KW-1185">Reference proteome</keyword>
<keyword evidence="7" id="KW-0904">Protein phosphatase</keyword>
<evidence type="ECO:0000256" key="2">
    <source>
        <dbReference type="ARBA" id="ARBA00013064"/>
    </source>
</evidence>
<dbReference type="PROSITE" id="PS50056">
    <property type="entry name" value="TYR_PHOSPHATASE_2"/>
    <property type="match status" value="2"/>
</dbReference>
<evidence type="ECO:0000313" key="21">
    <source>
        <dbReference type="Proteomes" id="UP000308267"/>
    </source>
</evidence>
<dbReference type="Gene3D" id="2.60.40.10">
    <property type="entry name" value="Immunoglobulins"/>
    <property type="match status" value="8"/>
</dbReference>
<dbReference type="FunFam" id="3.90.190.10:FF:000088">
    <property type="entry name" value="Receptor protein-tyrosine phosphatase LAR"/>
    <property type="match status" value="1"/>
</dbReference>
<evidence type="ECO:0000256" key="12">
    <source>
        <dbReference type="ARBA" id="ARBA00023319"/>
    </source>
</evidence>
<evidence type="ECO:0000259" key="16">
    <source>
        <dbReference type="PROSITE" id="PS50055"/>
    </source>
</evidence>
<dbReference type="InterPro" id="IPR000242">
    <property type="entry name" value="PTP_cat"/>
</dbReference>
<evidence type="ECO:0000256" key="3">
    <source>
        <dbReference type="ARBA" id="ARBA00022692"/>
    </source>
</evidence>
<dbReference type="SUPFAM" id="SSF49265">
    <property type="entry name" value="Fibronectin type III"/>
    <property type="match status" value="5"/>
</dbReference>
<comment type="caution">
    <text evidence="20">The sequence shown here is derived from an EMBL/GenBank/DDBJ whole genome shotgun (WGS) entry which is preliminary data.</text>
</comment>
<keyword evidence="12" id="KW-0393">Immunoglobulin domain</keyword>
<feature type="compositionally biased region" description="Low complexity" evidence="14">
    <location>
        <begin position="1490"/>
        <end position="1499"/>
    </location>
</feature>
<dbReference type="InterPro" id="IPR003595">
    <property type="entry name" value="Tyr_Pase_cat"/>
</dbReference>
<feature type="domain" description="Ig-like" evidence="18">
    <location>
        <begin position="25"/>
        <end position="119"/>
    </location>
</feature>
<feature type="compositionally biased region" description="Polar residues" evidence="14">
    <location>
        <begin position="1480"/>
        <end position="1489"/>
    </location>
</feature>
<evidence type="ECO:0000256" key="14">
    <source>
        <dbReference type="SAM" id="MobiDB-lite"/>
    </source>
</evidence>
<evidence type="ECO:0000256" key="7">
    <source>
        <dbReference type="ARBA" id="ARBA00022912"/>
    </source>
</evidence>
<evidence type="ECO:0000256" key="5">
    <source>
        <dbReference type="ARBA" id="ARBA00022737"/>
    </source>
</evidence>
<dbReference type="EC" id="3.1.3.48" evidence="2"/>
<dbReference type="OrthoDB" id="10253954at2759"/>
<evidence type="ECO:0000256" key="15">
    <source>
        <dbReference type="SAM" id="Phobius"/>
    </source>
</evidence>
<dbReference type="InterPro" id="IPR050713">
    <property type="entry name" value="RTP_Phos/Ushers"/>
</dbReference>
<organism evidence="20 21">
    <name type="scientific">Opisthorchis felineus</name>
    <dbReference type="NCBI Taxonomy" id="147828"/>
    <lineage>
        <taxon>Eukaryota</taxon>
        <taxon>Metazoa</taxon>
        <taxon>Spiralia</taxon>
        <taxon>Lophotrochozoa</taxon>
        <taxon>Platyhelminthes</taxon>
        <taxon>Trematoda</taxon>
        <taxon>Digenea</taxon>
        <taxon>Opisthorchiida</taxon>
        <taxon>Opisthorchiata</taxon>
        <taxon>Opisthorchiidae</taxon>
        <taxon>Opisthorchis</taxon>
    </lineage>
</organism>
<feature type="domain" description="Fibronectin type-III" evidence="19">
    <location>
        <begin position="338"/>
        <end position="444"/>
    </location>
</feature>
<evidence type="ECO:0000256" key="10">
    <source>
        <dbReference type="ARBA" id="ARBA00023157"/>
    </source>
</evidence>
<feature type="domain" description="Fibronectin type-III" evidence="19">
    <location>
        <begin position="739"/>
        <end position="836"/>
    </location>
</feature>
<dbReference type="CDD" id="cd00063">
    <property type="entry name" value="FN3"/>
    <property type="match status" value="6"/>
</dbReference>
<evidence type="ECO:0000256" key="11">
    <source>
        <dbReference type="ARBA" id="ARBA00023180"/>
    </source>
</evidence>
<dbReference type="Pfam" id="PF00102">
    <property type="entry name" value="Y_phosphatase"/>
    <property type="match status" value="2"/>
</dbReference>
<feature type="domain" description="Fibronectin type-III" evidence="19">
    <location>
        <begin position="241"/>
        <end position="334"/>
    </location>
</feature>
<feature type="domain" description="Tyrosine-protein phosphatase" evidence="16">
    <location>
        <begin position="1886"/>
        <end position="2145"/>
    </location>
</feature>
<accession>A0A4S2LS90</accession>
<dbReference type="InterPro" id="IPR036179">
    <property type="entry name" value="Ig-like_dom_sf"/>
</dbReference>
<feature type="domain" description="Tyrosine specific protein phosphatases" evidence="17">
    <location>
        <begin position="2063"/>
        <end position="2136"/>
    </location>
</feature>
<dbReference type="PROSITE" id="PS50853">
    <property type="entry name" value="FN3"/>
    <property type="match status" value="5"/>
</dbReference>
<comment type="subcellular location">
    <subcellularLocation>
        <location evidence="1">Membrane</location>
        <topology evidence="1">Single-pass membrane protein</topology>
    </subcellularLocation>
</comment>
<evidence type="ECO:0000256" key="8">
    <source>
        <dbReference type="ARBA" id="ARBA00022989"/>
    </source>
</evidence>
<feature type="region of interest" description="Disordered" evidence="14">
    <location>
        <begin position="1414"/>
        <end position="1437"/>
    </location>
</feature>
<dbReference type="InterPro" id="IPR000387">
    <property type="entry name" value="Tyr_Pase_dom"/>
</dbReference>
<dbReference type="Pfam" id="PF00041">
    <property type="entry name" value="fn3"/>
    <property type="match status" value="4"/>
</dbReference>
<dbReference type="GO" id="GO:0004725">
    <property type="term" value="F:protein tyrosine phosphatase activity"/>
    <property type="evidence" value="ECO:0007669"/>
    <property type="project" value="UniProtKB-EC"/>
</dbReference>
<feature type="domain" description="Fibronectin type-III" evidence="19">
    <location>
        <begin position="126"/>
        <end position="236"/>
    </location>
</feature>
<evidence type="ECO:0000259" key="19">
    <source>
        <dbReference type="PROSITE" id="PS50853"/>
    </source>
</evidence>
<dbReference type="Proteomes" id="UP000308267">
    <property type="component" value="Unassembled WGS sequence"/>
</dbReference>
<dbReference type="STRING" id="147828.A0A4S2LS90"/>
<dbReference type="PROSITE" id="PS50055">
    <property type="entry name" value="TYR_PHOSPHATASE_PTP"/>
    <property type="match status" value="2"/>
</dbReference>
<dbReference type="FunFam" id="2.60.40.10:FF:000036">
    <property type="entry name" value="receptor-type tyrosine-protein phosphatase delta isoform X1"/>
    <property type="match status" value="1"/>
</dbReference>
<evidence type="ECO:0000256" key="6">
    <source>
        <dbReference type="ARBA" id="ARBA00022801"/>
    </source>
</evidence>
<evidence type="ECO:0000256" key="1">
    <source>
        <dbReference type="ARBA" id="ARBA00004167"/>
    </source>
</evidence>
<keyword evidence="10" id="KW-1015">Disulfide bond</keyword>
<evidence type="ECO:0000256" key="13">
    <source>
        <dbReference type="ARBA" id="ARBA00051722"/>
    </source>
</evidence>
<dbReference type="SUPFAM" id="SSF48726">
    <property type="entry name" value="Immunoglobulin"/>
    <property type="match status" value="1"/>
</dbReference>
<keyword evidence="11" id="KW-0325">Glycoprotein</keyword>
<dbReference type="InterPro" id="IPR003961">
    <property type="entry name" value="FN3_dom"/>
</dbReference>
<name>A0A4S2LS90_OPIFE</name>
<gene>
    <name evidence="20" type="ORF">CRM22_005213</name>
</gene>
<dbReference type="FunFam" id="2.60.40.10:FF:000028">
    <property type="entry name" value="Neuronal cell adhesion molecule"/>
    <property type="match status" value="1"/>
</dbReference>
<dbReference type="SMART" id="SM00060">
    <property type="entry name" value="FN3"/>
    <property type="match status" value="8"/>
</dbReference>
<feature type="domain" description="Fibronectin type-III" evidence="19">
    <location>
        <begin position="840"/>
        <end position="946"/>
    </location>
</feature>
<dbReference type="PROSITE" id="PS00383">
    <property type="entry name" value="TYR_PHOSPHATASE_1"/>
    <property type="match status" value="2"/>
</dbReference>
<dbReference type="InterPro" id="IPR007110">
    <property type="entry name" value="Ig-like_dom"/>
</dbReference>
<keyword evidence="8 15" id="KW-1133">Transmembrane helix</keyword>